<protein>
    <recommendedName>
        <fullName evidence="3">Fatty acid desaturase domain-containing protein</fullName>
    </recommendedName>
</protein>
<feature type="transmembrane region" description="Helical" evidence="2">
    <location>
        <begin position="274"/>
        <end position="296"/>
    </location>
</feature>
<organism evidence="4 5">
    <name type="scientific">Trichoglossum hirsutum</name>
    <dbReference type="NCBI Taxonomy" id="265104"/>
    <lineage>
        <taxon>Eukaryota</taxon>
        <taxon>Fungi</taxon>
        <taxon>Dikarya</taxon>
        <taxon>Ascomycota</taxon>
        <taxon>Pezizomycotina</taxon>
        <taxon>Geoglossomycetes</taxon>
        <taxon>Geoglossales</taxon>
        <taxon>Geoglossaceae</taxon>
        <taxon>Trichoglossum</taxon>
    </lineage>
</organism>
<keyword evidence="2" id="KW-0812">Transmembrane</keyword>
<evidence type="ECO:0000313" key="5">
    <source>
        <dbReference type="Proteomes" id="UP000750711"/>
    </source>
</evidence>
<feature type="region of interest" description="Disordered" evidence="1">
    <location>
        <begin position="1"/>
        <end position="30"/>
    </location>
</feature>
<keyword evidence="2" id="KW-0472">Membrane</keyword>
<dbReference type="InterPro" id="IPR005804">
    <property type="entry name" value="FA_desaturase_dom"/>
</dbReference>
<reference evidence="4" key="1">
    <citation type="submission" date="2021-03" db="EMBL/GenBank/DDBJ databases">
        <title>Comparative genomics and phylogenomic investigation of the class Geoglossomycetes provide insights into ecological specialization and systematics.</title>
        <authorList>
            <person name="Melie T."/>
            <person name="Pirro S."/>
            <person name="Miller A.N."/>
            <person name="Quandt A."/>
        </authorList>
    </citation>
    <scope>NUCLEOTIDE SEQUENCE</scope>
    <source>
        <strain evidence="4">CAQ_001_2017</strain>
    </source>
</reference>
<dbReference type="EMBL" id="JAGHQM010000156">
    <property type="protein sequence ID" value="KAH0564952.1"/>
    <property type="molecule type" value="Genomic_DNA"/>
</dbReference>
<dbReference type="Pfam" id="PF00487">
    <property type="entry name" value="FA_desaturase"/>
    <property type="match status" value="1"/>
</dbReference>
<accession>A0A9P8LG99</accession>
<dbReference type="AlphaFoldDB" id="A0A9P8LG99"/>
<dbReference type="InterPro" id="IPR012171">
    <property type="entry name" value="Fatty_acid_desaturase"/>
</dbReference>
<keyword evidence="5" id="KW-1185">Reference proteome</keyword>
<evidence type="ECO:0000256" key="1">
    <source>
        <dbReference type="SAM" id="MobiDB-lite"/>
    </source>
</evidence>
<proteinExistence type="predicted"/>
<dbReference type="PANTHER" id="PTHR32100">
    <property type="entry name" value="OMEGA-6 FATTY ACID DESATURASE, CHLOROPLASTIC"/>
    <property type="match status" value="1"/>
</dbReference>
<dbReference type="Proteomes" id="UP000750711">
    <property type="component" value="Unassembled WGS sequence"/>
</dbReference>
<gene>
    <name evidence="4" type="ORF">GP486_001660</name>
</gene>
<evidence type="ECO:0000313" key="4">
    <source>
        <dbReference type="EMBL" id="KAH0564952.1"/>
    </source>
</evidence>
<dbReference type="GO" id="GO:0006629">
    <property type="term" value="P:lipid metabolic process"/>
    <property type="evidence" value="ECO:0007669"/>
    <property type="project" value="InterPro"/>
</dbReference>
<keyword evidence="2" id="KW-1133">Transmembrane helix</keyword>
<evidence type="ECO:0000256" key="2">
    <source>
        <dbReference type="SAM" id="Phobius"/>
    </source>
</evidence>
<name>A0A9P8LG99_9PEZI</name>
<comment type="caution">
    <text evidence="4">The sequence shown here is derived from an EMBL/GenBank/DDBJ whole genome shotgun (WGS) entry which is preliminary data.</text>
</comment>
<sequence>MPRRSPQGLPKAAPSASSRPPLPGSANSCSDSLGPSYGTLADAYGNEFKLPDFTIKQIRDAIPAEYFERSALFGFGYVFRDLSLLAATFYAFNTHVTPAFVPSFSARFALWSLYSFLNGLFGTGLWVLAHECGHQAFSTSRALNNAVGWTLHSALLVPYFSWKISHRKHHRGTGHMERDMVFVPRTREHFAAHRGLRAEDLSEVMEDTPIYSALHLIGRQLVGWPIYLMTNDTGHDFHERQPEGRGVGKRNGFFKGVNHFNPQSPLFEEKDANLVLLSDLGLAIMCYVLWCIGQAYGWENLLIWYFLPYLWVNNWLGEFIQKPPPYLQY</sequence>
<dbReference type="GO" id="GO:0016491">
    <property type="term" value="F:oxidoreductase activity"/>
    <property type="evidence" value="ECO:0007669"/>
    <property type="project" value="InterPro"/>
</dbReference>
<evidence type="ECO:0000259" key="3">
    <source>
        <dbReference type="Pfam" id="PF00487"/>
    </source>
</evidence>
<feature type="transmembrane region" description="Helical" evidence="2">
    <location>
        <begin position="108"/>
        <end position="130"/>
    </location>
</feature>
<feature type="domain" description="Fatty acid desaturase" evidence="3">
    <location>
        <begin position="111"/>
        <end position="197"/>
    </location>
</feature>